<name>A0AAW1S5D1_9CHLO</name>
<evidence type="ECO:0000313" key="2">
    <source>
        <dbReference type="EMBL" id="KAK9841620.1"/>
    </source>
</evidence>
<gene>
    <name evidence="2" type="ORF">WJX74_008847</name>
</gene>
<feature type="compositionally biased region" description="Pro residues" evidence="1">
    <location>
        <begin position="109"/>
        <end position="120"/>
    </location>
</feature>
<evidence type="ECO:0000313" key="3">
    <source>
        <dbReference type="Proteomes" id="UP001438707"/>
    </source>
</evidence>
<dbReference type="EMBL" id="JALJOS010000003">
    <property type="protein sequence ID" value="KAK9841620.1"/>
    <property type="molecule type" value="Genomic_DNA"/>
</dbReference>
<feature type="region of interest" description="Disordered" evidence="1">
    <location>
        <begin position="1"/>
        <end position="29"/>
    </location>
</feature>
<keyword evidence="3" id="KW-1185">Reference proteome</keyword>
<protein>
    <submittedName>
        <fullName evidence="2">Uncharacterized protein</fullName>
    </submittedName>
</protein>
<accession>A0AAW1S5D1</accession>
<reference evidence="2 3" key="1">
    <citation type="journal article" date="2024" name="Nat. Commun.">
        <title>Phylogenomics reveals the evolutionary origins of lichenization in chlorophyte algae.</title>
        <authorList>
            <person name="Puginier C."/>
            <person name="Libourel C."/>
            <person name="Otte J."/>
            <person name="Skaloud P."/>
            <person name="Haon M."/>
            <person name="Grisel S."/>
            <person name="Petersen M."/>
            <person name="Berrin J.G."/>
            <person name="Delaux P.M."/>
            <person name="Dal Grande F."/>
            <person name="Keller J."/>
        </authorList>
    </citation>
    <scope>NUCLEOTIDE SEQUENCE [LARGE SCALE GENOMIC DNA]</scope>
    <source>
        <strain evidence="2 3">SAG 2145</strain>
    </source>
</reference>
<evidence type="ECO:0000256" key="1">
    <source>
        <dbReference type="SAM" id="MobiDB-lite"/>
    </source>
</evidence>
<feature type="compositionally biased region" description="Low complexity" evidence="1">
    <location>
        <begin position="151"/>
        <end position="174"/>
    </location>
</feature>
<feature type="compositionally biased region" description="Pro residues" evidence="1">
    <location>
        <begin position="11"/>
        <end position="20"/>
    </location>
</feature>
<sequence length="292" mass="30117">MAGINRLGKGPPKPGSYRPPDPNKYRTMDMYSEGAEGDADYMRMVQDIEDTQQNQVGWLFGRGAFDKGDLLYLRDEEEKRRFKETELRDSERIRFQALRAGVDSHRDPPAPNPAAAPPPGSSAAGPSTGLLKDPLKPPRPGARLMPVAVKARPLGGASASAPGSSRPPSGKRPASAPPSRPLSATAAPSAQDVAKRPRVDAAHPQAASSDPPKAVLTAAAGSPADKSQQQPVTTGYPEPAADDGAGLSSLLGGYDSDSDEGGTGSAAAAAVKPEPAQHPGRPGKSSAGLPNG</sequence>
<dbReference type="AlphaFoldDB" id="A0AAW1S5D1"/>
<proteinExistence type="predicted"/>
<comment type="caution">
    <text evidence="2">The sequence shown here is derived from an EMBL/GenBank/DDBJ whole genome shotgun (WGS) entry which is preliminary data.</text>
</comment>
<feature type="region of interest" description="Disordered" evidence="1">
    <location>
        <begin position="98"/>
        <end position="292"/>
    </location>
</feature>
<feature type="compositionally biased region" description="Low complexity" evidence="1">
    <location>
        <begin position="242"/>
        <end position="255"/>
    </location>
</feature>
<dbReference type="Proteomes" id="UP001438707">
    <property type="component" value="Unassembled WGS sequence"/>
</dbReference>
<organism evidence="2 3">
    <name type="scientific">Apatococcus lobatus</name>
    <dbReference type="NCBI Taxonomy" id="904363"/>
    <lineage>
        <taxon>Eukaryota</taxon>
        <taxon>Viridiplantae</taxon>
        <taxon>Chlorophyta</taxon>
        <taxon>core chlorophytes</taxon>
        <taxon>Trebouxiophyceae</taxon>
        <taxon>Chlorellales</taxon>
        <taxon>Chlorellaceae</taxon>
        <taxon>Apatococcus</taxon>
    </lineage>
</organism>
<feature type="compositionally biased region" description="Low complexity" evidence="1">
    <location>
        <begin position="181"/>
        <end position="190"/>
    </location>
</feature>